<evidence type="ECO:0000313" key="9">
    <source>
        <dbReference type="EMBL" id="BAO44286.1"/>
    </source>
</evidence>
<dbReference type="NCBIfam" id="TIGR01395">
    <property type="entry name" value="FlgC"/>
    <property type="match status" value="1"/>
</dbReference>
<dbReference type="KEGG" id="tbn:TBH_C1363"/>
<comment type="subcellular location">
    <subcellularLocation>
        <location evidence="1 6">Bacterial flagellum basal body</location>
    </subcellularLocation>
</comment>
<dbReference type="OrthoDB" id="9794148at2"/>
<dbReference type="InterPro" id="IPR010930">
    <property type="entry name" value="Flg_bb/hook_C_dom"/>
</dbReference>
<keyword evidence="9" id="KW-0966">Cell projection</keyword>
<dbReference type="Pfam" id="PF06429">
    <property type="entry name" value="Flg_bbr_C"/>
    <property type="match status" value="1"/>
</dbReference>
<keyword evidence="4 6" id="KW-0975">Bacterial flagellum</keyword>
<evidence type="ECO:0000256" key="6">
    <source>
        <dbReference type="RuleBase" id="RU362062"/>
    </source>
</evidence>
<sequence length="137" mass="14803">MALYDVFSISGSALSAQSVRLNTVSSNLANADSASNSPEQAYRARQPVFAAILSTVDANQASVGVRVAGIVESQEEIPREYMPGNPLADRDGYVYKSNVNTVEEMANMISASRSYQNNIEVLNTSKQLLLKTLNLGR</sequence>
<feature type="domain" description="Flagellar basal-body/hook protein C-terminal" evidence="8">
    <location>
        <begin position="91"/>
        <end position="135"/>
    </location>
</feature>
<protein>
    <recommendedName>
        <fullName evidence="3 6">Flagellar basal-body rod protein FlgC</fullName>
    </recommendedName>
</protein>
<evidence type="ECO:0000256" key="5">
    <source>
        <dbReference type="ARBA" id="ARBA00025933"/>
    </source>
</evidence>
<dbReference type="GO" id="GO:0071978">
    <property type="term" value="P:bacterial-type flagellum-dependent swarming motility"/>
    <property type="evidence" value="ECO:0007669"/>
    <property type="project" value="TreeGrafter"/>
</dbReference>
<dbReference type="Pfam" id="PF00460">
    <property type="entry name" value="Flg_bb_rod"/>
    <property type="match status" value="1"/>
</dbReference>
<dbReference type="Proteomes" id="UP000031631">
    <property type="component" value="Chromosome"/>
</dbReference>
<name>A0A7U6JHG5_9GAMM</name>
<feature type="domain" description="Flagellar basal body rod protein N-terminal" evidence="7">
    <location>
        <begin position="10"/>
        <end position="32"/>
    </location>
</feature>
<gene>
    <name evidence="9" type="ORF">TBH_C1363</name>
</gene>
<dbReference type="PROSITE" id="PS00588">
    <property type="entry name" value="FLAGELLA_BB_ROD"/>
    <property type="match status" value="1"/>
</dbReference>
<dbReference type="GO" id="GO:0030694">
    <property type="term" value="C:bacterial-type flagellum basal body, rod"/>
    <property type="evidence" value="ECO:0007669"/>
    <property type="project" value="UniProtKB-UniRule"/>
</dbReference>
<evidence type="ECO:0000259" key="8">
    <source>
        <dbReference type="Pfam" id="PF06429"/>
    </source>
</evidence>
<dbReference type="EMBL" id="AP012273">
    <property type="protein sequence ID" value="BAO44286.1"/>
    <property type="molecule type" value="Genomic_DNA"/>
</dbReference>
<comment type="subunit">
    <text evidence="5 6">The basal body constitutes a major portion of the flagellar organelle and consists of four rings (L,P,S, and M) mounted on a central rod. The rod consists of about 26 subunits of FlgG in the distal portion, and FlgB, FlgC and FlgF are thought to build up the proximal portion of the rod with about 6 subunits each.</text>
</comment>
<dbReference type="AlphaFoldDB" id="A0A7U6JHG5"/>
<keyword evidence="9" id="KW-0969">Cilium</keyword>
<evidence type="ECO:0000256" key="4">
    <source>
        <dbReference type="ARBA" id="ARBA00023143"/>
    </source>
</evidence>
<evidence type="ECO:0000256" key="3">
    <source>
        <dbReference type="ARBA" id="ARBA00017941"/>
    </source>
</evidence>
<proteinExistence type="inferred from homology"/>
<keyword evidence="9" id="KW-0282">Flagellum</keyword>
<keyword evidence="10" id="KW-1185">Reference proteome</keyword>
<accession>A0A7U6JHG5</accession>
<evidence type="ECO:0000256" key="1">
    <source>
        <dbReference type="ARBA" id="ARBA00004117"/>
    </source>
</evidence>
<dbReference type="PANTHER" id="PTHR30435:SF2">
    <property type="entry name" value="FLAGELLAR BASAL-BODY ROD PROTEIN FLGC"/>
    <property type="match status" value="1"/>
</dbReference>
<evidence type="ECO:0000259" key="7">
    <source>
        <dbReference type="Pfam" id="PF00460"/>
    </source>
</evidence>
<dbReference type="InterPro" id="IPR006299">
    <property type="entry name" value="FlgC"/>
</dbReference>
<dbReference type="RefSeq" id="WP_041066922.1">
    <property type="nucleotide sequence ID" value="NZ_AP012273.1"/>
</dbReference>
<evidence type="ECO:0000313" key="10">
    <source>
        <dbReference type="Proteomes" id="UP000031631"/>
    </source>
</evidence>
<dbReference type="InterPro" id="IPR001444">
    <property type="entry name" value="Flag_bb_rod_N"/>
</dbReference>
<reference evidence="9 10" key="1">
    <citation type="journal article" date="2014" name="PLoS ONE">
        <title>Physiological and genomic features of a novel sulfur-oxidizing gammaproteobacterium belonging to a previously uncultivated symbiotic lineage isolated from a hydrothermal vent.</title>
        <authorList>
            <person name="Nunoura T."/>
            <person name="Takaki Y."/>
            <person name="Kazama H."/>
            <person name="Kakuta J."/>
            <person name="Shimamura S."/>
            <person name="Makita H."/>
            <person name="Hirai M."/>
            <person name="Miyazaki M."/>
            <person name="Takai K."/>
        </authorList>
    </citation>
    <scope>NUCLEOTIDE SEQUENCE [LARGE SCALE GENOMIC DNA]</scope>
    <source>
        <strain evidence="9 10">Hiromi1</strain>
    </source>
</reference>
<evidence type="ECO:0000256" key="2">
    <source>
        <dbReference type="ARBA" id="ARBA00009677"/>
    </source>
</evidence>
<organism evidence="9 10">
    <name type="scientific">Thiolapillus brandeum</name>
    <dbReference type="NCBI Taxonomy" id="1076588"/>
    <lineage>
        <taxon>Bacteria</taxon>
        <taxon>Pseudomonadati</taxon>
        <taxon>Pseudomonadota</taxon>
        <taxon>Gammaproteobacteria</taxon>
        <taxon>Chromatiales</taxon>
        <taxon>Sedimenticolaceae</taxon>
        <taxon>Thiolapillus</taxon>
    </lineage>
</organism>
<comment type="similarity">
    <text evidence="2">Belongs to the flagella basal body rod proteins family.</text>
</comment>
<dbReference type="PANTHER" id="PTHR30435">
    <property type="entry name" value="FLAGELLAR PROTEIN"/>
    <property type="match status" value="1"/>
</dbReference>
<dbReference type="InterPro" id="IPR019776">
    <property type="entry name" value="Flagellar_basal_body_rod_CS"/>
</dbReference>